<feature type="transmembrane region" description="Helical" evidence="6">
    <location>
        <begin position="262"/>
        <end position="288"/>
    </location>
</feature>
<dbReference type="InterPro" id="IPR050833">
    <property type="entry name" value="Poly_Biosynth_Transport"/>
</dbReference>
<evidence type="ECO:0000256" key="6">
    <source>
        <dbReference type="SAM" id="Phobius"/>
    </source>
</evidence>
<dbReference type="AlphaFoldDB" id="A0A2M6YCE7"/>
<feature type="transmembrane region" description="Helical" evidence="6">
    <location>
        <begin position="228"/>
        <end position="250"/>
    </location>
</feature>
<proteinExistence type="predicted"/>
<feature type="transmembrane region" description="Helical" evidence="6">
    <location>
        <begin position="123"/>
        <end position="142"/>
    </location>
</feature>
<feature type="transmembrane region" description="Helical" evidence="6">
    <location>
        <begin position="180"/>
        <end position="202"/>
    </location>
</feature>
<evidence type="ECO:0000256" key="5">
    <source>
        <dbReference type="ARBA" id="ARBA00023136"/>
    </source>
</evidence>
<evidence type="ECO:0008006" key="9">
    <source>
        <dbReference type="Google" id="ProtNLM"/>
    </source>
</evidence>
<reference evidence="8" key="1">
    <citation type="submission" date="2017-09" db="EMBL/GenBank/DDBJ databases">
        <title>Depth-based differentiation of microbial function through sediment-hosted aquifers and enrichment of novel symbionts in the deep terrestrial subsurface.</title>
        <authorList>
            <person name="Probst A.J."/>
            <person name="Ladd B."/>
            <person name="Jarett J.K."/>
            <person name="Geller-Mcgrath D.E."/>
            <person name="Sieber C.M.K."/>
            <person name="Emerson J.B."/>
            <person name="Anantharaman K."/>
            <person name="Thomas B.C."/>
            <person name="Malmstrom R."/>
            <person name="Stieglmeier M."/>
            <person name="Klingl A."/>
            <person name="Woyke T."/>
            <person name="Ryan C.M."/>
            <person name="Banfield J.F."/>
        </authorList>
    </citation>
    <scope>NUCLEOTIDE SEQUENCE [LARGE SCALE GENOMIC DNA]</scope>
</reference>
<keyword evidence="3 6" id="KW-0812">Transmembrane</keyword>
<evidence type="ECO:0000313" key="7">
    <source>
        <dbReference type="EMBL" id="PIU24358.1"/>
    </source>
</evidence>
<dbReference type="PANTHER" id="PTHR30250">
    <property type="entry name" value="PST FAMILY PREDICTED COLANIC ACID TRANSPORTER"/>
    <property type="match status" value="1"/>
</dbReference>
<protein>
    <recommendedName>
        <fullName evidence="9">Polysaccharide biosynthesis protein C-terminal domain-containing protein</fullName>
    </recommendedName>
</protein>
<dbReference type="EMBL" id="PEXI01000048">
    <property type="protein sequence ID" value="PIU24358.1"/>
    <property type="molecule type" value="Genomic_DNA"/>
</dbReference>
<evidence type="ECO:0000256" key="4">
    <source>
        <dbReference type="ARBA" id="ARBA00022989"/>
    </source>
</evidence>
<dbReference type="PANTHER" id="PTHR30250:SF28">
    <property type="entry name" value="POLYSACCHARIDE BIOSYNTHESIS PROTEIN"/>
    <property type="match status" value="1"/>
</dbReference>
<dbReference type="Pfam" id="PF01943">
    <property type="entry name" value="Polysacc_synt"/>
    <property type="match status" value="1"/>
</dbReference>
<evidence type="ECO:0000256" key="3">
    <source>
        <dbReference type="ARBA" id="ARBA00022692"/>
    </source>
</evidence>
<evidence type="ECO:0000256" key="1">
    <source>
        <dbReference type="ARBA" id="ARBA00004651"/>
    </source>
</evidence>
<feature type="transmembrane region" description="Helical" evidence="6">
    <location>
        <begin position="370"/>
        <end position="388"/>
    </location>
</feature>
<keyword evidence="4 6" id="KW-1133">Transmembrane helix</keyword>
<feature type="transmembrane region" description="Helical" evidence="6">
    <location>
        <begin position="154"/>
        <end position="174"/>
    </location>
</feature>
<dbReference type="GO" id="GO:0005886">
    <property type="term" value="C:plasma membrane"/>
    <property type="evidence" value="ECO:0007669"/>
    <property type="project" value="UniProtKB-SubCell"/>
</dbReference>
<accession>A0A2M6YCE7</accession>
<feature type="transmembrane region" description="Helical" evidence="6">
    <location>
        <begin position="91"/>
        <end position="111"/>
    </location>
</feature>
<evidence type="ECO:0000313" key="8">
    <source>
        <dbReference type="Proteomes" id="UP000229896"/>
    </source>
</evidence>
<organism evidence="7 8">
    <name type="scientific">Candidatus Berkelbacteria bacterium CG08_land_8_20_14_0_20_39_8</name>
    <dbReference type="NCBI Taxonomy" id="1974511"/>
    <lineage>
        <taxon>Bacteria</taxon>
        <taxon>Candidatus Berkelbacteria</taxon>
    </lineage>
</organism>
<comment type="caution">
    <text evidence="7">The sequence shown here is derived from an EMBL/GenBank/DDBJ whole genome shotgun (WGS) entry which is preliminary data.</text>
</comment>
<gene>
    <name evidence="7" type="ORF">COT12_01455</name>
</gene>
<name>A0A2M6YCE7_9BACT</name>
<keyword evidence="2" id="KW-1003">Cell membrane</keyword>
<feature type="transmembrane region" description="Helical" evidence="6">
    <location>
        <begin position="12"/>
        <end position="31"/>
    </location>
</feature>
<feature type="transmembrane region" description="Helical" evidence="6">
    <location>
        <begin position="51"/>
        <end position="70"/>
    </location>
</feature>
<keyword evidence="5 6" id="KW-0472">Membrane</keyword>
<feature type="transmembrane region" description="Helical" evidence="6">
    <location>
        <begin position="300"/>
        <end position="322"/>
    </location>
</feature>
<feature type="transmembrane region" description="Helical" evidence="6">
    <location>
        <begin position="394"/>
        <end position="416"/>
    </location>
</feature>
<dbReference type="Proteomes" id="UP000229896">
    <property type="component" value="Unassembled WGS sequence"/>
</dbReference>
<comment type="subcellular location">
    <subcellularLocation>
        <location evidence="1">Cell membrane</location>
        <topology evidence="1">Multi-pass membrane protein</topology>
    </subcellularLocation>
</comment>
<dbReference type="InterPro" id="IPR002797">
    <property type="entry name" value="Polysacc_synth"/>
</dbReference>
<evidence type="ECO:0000256" key="2">
    <source>
        <dbReference type="ARBA" id="ARBA00022475"/>
    </source>
</evidence>
<sequence length="428" mass="47350">MKEEMTETRKLFSNSLIVIVGTLVASIFSYLFNMLMGRYLGPANYGEMTALMSLLMIISVAGGALLTVAMRYSSELFVGGKFLALKKLFAVLTRYVYFFSFVLIIILLALIKPIANYFSIDNLLPVAIAFSGLIFGMVTMVNKGLLQGVQKFSAVSLIGVLEMALRLGLGILLVKIGFAVSGALSAVILATAIGYAATFFPIRKIFKNSHQDKVSKFHLFDKKEIGKYFGPAFLSSLLLIIALNLDVILVKHYFSPADAGMYSAVSAIGKIILYVTAPIISVMFPMISEKTVSGEKHYKLLFFSLMFVIVGALIVLAAYVIAPAKIIGLLYGSQYVSLFYLLPEIGLAILLYSLINLLTNYYLVVKDFRFLWFFLIAVAGLTLAISQFHSSLLLVVRLMILFFGLLFLSMMVYYLLSKRDQIKSTLRG</sequence>
<feature type="transmembrane region" description="Helical" evidence="6">
    <location>
        <begin position="334"/>
        <end position="358"/>
    </location>
</feature>